<accession>A0A8H9HU77</accession>
<organism evidence="5 6">
    <name type="scientific">Kitasatospora aureofaciens</name>
    <name type="common">Streptomyces aureofaciens</name>
    <dbReference type="NCBI Taxonomy" id="1894"/>
    <lineage>
        <taxon>Bacteria</taxon>
        <taxon>Bacillati</taxon>
        <taxon>Actinomycetota</taxon>
        <taxon>Actinomycetes</taxon>
        <taxon>Kitasatosporales</taxon>
        <taxon>Streptomycetaceae</taxon>
        <taxon>Kitasatospora</taxon>
    </lineage>
</organism>
<evidence type="ECO:0000313" key="5">
    <source>
        <dbReference type="EMBL" id="GGU85589.1"/>
    </source>
</evidence>
<keyword evidence="3" id="KW-0460">Magnesium</keyword>
<comment type="caution">
    <text evidence="5">The sequence shown here is derived from an EMBL/GenBank/DDBJ whole genome shotgun (WGS) entry which is preliminary data.</text>
</comment>
<feature type="compositionally biased region" description="Low complexity" evidence="4">
    <location>
        <begin position="99"/>
        <end position="118"/>
    </location>
</feature>
<keyword evidence="3" id="KW-0479">Metal-binding</keyword>
<protein>
    <recommendedName>
        <fullName evidence="7">ADP-ribosylglycohydrolase</fullName>
    </recommendedName>
</protein>
<keyword evidence="2" id="KW-0378">Hydrolase</keyword>
<comment type="cofactor">
    <cofactor evidence="3">
        <name>Mg(2+)</name>
        <dbReference type="ChEBI" id="CHEBI:18420"/>
    </cofactor>
    <text evidence="3">Binds 2 magnesium ions per subunit.</text>
</comment>
<evidence type="ECO:0000256" key="3">
    <source>
        <dbReference type="PIRSR" id="PIRSR605502-1"/>
    </source>
</evidence>
<reference evidence="5" key="2">
    <citation type="submission" date="2020-09" db="EMBL/GenBank/DDBJ databases">
        <authorList>
            <person name="Sun Q."/>
            <person name="Ohkuma M."/>
        </authorList>
    </citation>
    <scope>NUCLEOTIDE SEQUENCE</scope>
    <source>
        <strain evidence="5">JCM 4434</strain>
    </source>
</reference>
<dbReference type="PANTHER" id="PTHR16222:SF24">
    <property type="entry name" value="ADP-RIBOSYLHYDROLASE ARH3"/>
    <property type="match status" value="1"/>
</dbReference>
<comment type="similarity">
    <text evidence="1">Belongs to the ADP-ribosylglycohydrolase family.</text>
</comment>
<proteinExistence type="inferred from homology"/>
<dbReference type="Proteomes" id="UP000610124">
    <property type="component" value="Unassembled WGS sequence"/>
</dbReference>
<feature type="compositionally biased region" description="Low complexity" evidence="4">
    <location>
        <begin position="80"/>
        <end position="92"/>
    </location>
</feature>
<feature type="binding site" evidence="3">
    <location>
        <position position="64"/>
    </location>
    <ligand>
        <name>Mg(2+)</name>
        <dbReference type="ChEBI" id="CHEBI:18420"/>
        <label>1</label>
    </ligand>
</feature>
<dbReference type="Pfam" id="PF03747">
    <property type="entry name" value="ADP_ribosyl_GH"/>
    <property type="match status" value="1"/>
</dbReference>
<evidence type="ECO:0000256" key="4">
    <source>
        <dbReference type="SAM" id="MobiDB-lite"/>
    </source>
</evidence>
<feature type="binding site" evidence="3">
    <location>
        <position position="62"/>
    </location>
    <ligand>
        <name>Mg(2+)</name>
        <dbReference type="ChEBI" id="CHEBI:18420"/>
        <label>1</label>
    </ligand>
</feature>
<feature type="region of interest" description="Disordered" evidence="4">
    <location>
        <begin position="80"/>
        <end position="134"/>
    </location>
</feature>
<sequence length="134" mass="13028">MTDPAAQTGRAGRAAGAVLGAAVGDALGAPYEFGPAGGLSARFPAGNVELVAGGGWEIGEATDDTQMAVLVAESLIERGSWTSRTSSAGSAAGPPPTPRTSGSRPSPSSPAATPGISPRPSTSTAPCTPPETAR</sequence>
<dbReference type="InterPro" id="IPR050792">
    <property type="entry name" value="ADP-ribosylglycohydrolase"/>
</dbReference>
<dbReference type="SUPFAM" id="SSF101478">
    <property type="entry name" value="ADP-ribosylglycohydrolase"/>
    <property type="match status" value="1"/>
</dbReference>
<evidence type="ECO:0008006" key="7">
    <source>
        <dbReference type="Google" id="ProtNLM"/>
    </source>
</evidence>
<dbReference type="Gene3D" id="1.10.4080.10">
    <property type="entry name" value="ADP-ribosylation/Crystallin J1"/>
    <property type="match status" value="1"/>
</dbReference>
<evidence type="ECO:0000313" key="6">
    <source>
        <dbReference type="Proteomes" id="UP000610124"/>
    </source>
</evidence>
<dbReference type="GO" id="GO:0016787">
    <property type="term" value="F:hydrolase activity"/>
    <property type="evidence" value="ECO:0007669"/>
    <property type="project" value="UniProtKB-KW"/>
</dbReference>
<evidence type="ECO:0000256" key="1">
    <source>
        <dbReference type="ARBA" id="ARBA00010702"/>
    </source>
</evidence>
<name>A0A8H9HU77_KITAU</name>
<dbReference type="AlphaFoldDB" id="A0A8H9HU77"/>
<dbReference type="GO" id="GO:0046872">
    <property type="term" value="F:metal ion binding"/>
    <property type="evidence" value="ECO:0007669"/>
    <property type="project" value="UniProtKB-KW"/>
</dbReference>
<gene>
    <name evidence="5" type="ORF">GCM10010502_42330</name>
</gene>
<dbReference type="InterPro" id="IPR005502">
    <property type="entry name" value="Ribosyl_crysJ1"/>
</dbReference>
<dbReference type="EMBL" id="BMUB01000009">
    <property type="protein sequence ID" value="GGU85589.1"/>
    <property type="molecule type" value="Genomic_DNA"/>
</dbReference>
<dbReference type="PANTHER" id="PTHR16222">
    <property type="entry name" value="ADP-RIBOSYLGLYCOHYDROLASE"/>
    <property type="match status" value="1"/>
</dbReference>
<evidence type="ECO:0000256" key="2">
    <source>
        <dbReference type="ARBA" id="ARBA00022801"/>
    </source>
</evidence>
<feature type="binding site" evidence="3">
    <location>
        <position position="63"/>
    </location>
    <ligand>
        <name>Mg(2+)</name>
        <dbReference type="ChEBI" id="CHEBI:18420"/>
        <label>1</label>
    </ligand>
</feature>
<dbReference type="InterPro" id="IPR036705">
    <property type="entry name" value="Ribosyl_crysJ1_sf"/>
</dbReference>
<reference evidence="5" key="1">
    <citation type="journal article" date="2014" name="Int. J. Syst. Evol. Microbiol.">
        <title>Complete genome sequence of Corynebacterium casei LMG S-19264T (=DSM 44701T), isolated from a smear-ripened cheese.</title>
        <authorList>
            <consortium name="US DOE Joint Genome Institute (JGI-PGF)"/>
            <person name="Walter F."/>
            <person name="Albersmeier A."/>
            <person name="Kalinowski J."/>
            <person name="Ruckert C."/>
        </authorList>
    </citation>
    <scope>NUCLEOTIDE SEQUENCE</scope>
    <source>
        <strain evidence="5">JCM 4434</strain>
    </source>
</reference>